<dbReference type="GO" id="GO:0046872">
    <property type="term" value="F:metal ion binding"/>
    <property type="evidence" value="ECO:0007669"/>
    <property type="project" value="UniProtKB-KW"/>
</dbReference>
<dbReference type="InterPro" id="IPR013785">
    <property type="entry name" value="Aldolase_TIM"/>
</dbReference>
<evidence type="ECO:0000256" key="2">
    <source>
        <dbReference type="ARBA" id="ARBA00022691"/>
    </source>
</evidence>
<evidence type="ECO:0000313" key="9">
    <source>
        <dbReference type="Proteomes" id="UP000660611"/>
    </source>
</evidence>
<evidence type="ECO:0000259" key="7">
    <source>
        <dbReference type="PROSITE" id="PS51918"/>
    </source>
</evidence>
<keyword evidence="3 6" id="KW-0479">Metal-binding</keyword>
<dbReference type="PROSITE" id="PS51918">
    <property type="entry name" value="RADICAL_SAM"/>
    <property type="match status" value="1"/>
</dbReference>
<feature type="domain" description="Radical SAM core" evidence="7">
    <location>
        <begin position="71"/>
        <end position="286"/>
    </location>
</feature>
<dbReference type="InterPro" id="IPR007197">
    <property type="entry name" value="rSAM"/>
</dbReference>
<dbReference type="EMBL" id="BONQ01000126">
    <property type="protein sequence ID" value="GIG50007.1"/>
    <property type="molecule type" value="Genomic_DNA"/>
</dbReference>
<dbReference type="SMART" id="SM00729">
    <property type="entry name" value="Elp3"/>
    <property type="match status" value="1"/>
</dbReference>
<dbReference type="Gene3D" id="3.20.20.70">
    <property type="entry name" value="Aldolase class I"/>
    <property type="match status" value="1"/>
</dbReference>
<dbReference type="InterPro" id="IPR058240">
    <property type="entry name" value="rSAM_sf"/>
</dbReference>
<evidence type="ECO:0000256" key="4">
    <source>
        <dbReference type="ARBA" id="ARBA00023004"/>
    </source>
</evidence>
<feature type="binding site" evidence="6">
    <location>
        <position position="86"/>
    </location>
    <ligand>
        <name>[4Fe-4S] cluster</name>
        <dbReference type="ChEBI" id="CHEBI:49883"/>
        <note>4Fe-4S-S-AdoMet</note>
    </ligand>
</feature>
<proteinExistence type="predicted"/>
<evidence type="ECO:0000313" key="8">
    <source>
        <dbReference type="EMBL" id="GIG50007.1"/>
    </source>
</evidence>
<keyword evidence="9" id="KW-1185">Reference proteome</keyword>
<evidence type="ECO:0000256" key="6">
    <source>
        <dbReference type="PIRSR" id="PIRSR004869-50"/>
    </source>
</evidence>
<feature type="binding site" evidence="6">
    <location>
        <position position="90"/>
    </location>
    <ligand>
        <name>[4Fe-4S] cluster</name>
        <dbReference type="ChEBI" id="CHEBI:49883"/>
        <note>4Fe-4S-S-AdoMet</note>
    </ligand>
</feature>
<keyword evidence="2 6" id="KW-0949">S-adenosyl-L-methionine</keyword>
<keyword evidence="4 6" id="KW-0408">Iron</keyword>
<evidence type="ECO:0000256" key="5">
    <source>
        <dbReference type="ARBA" id="ARBA00023014"/>
    </source>
</evidence>
<feature type="binding site" evidence="6">
    <location>
        <position position="93"/>
    </location>
    <ligand>
        <name>[4Fe-4S] cluster</name>
        <dbReference type="ChEBI" id="CHEBI:49883"/>
        <note>4Fe-4S-S-AdoMet</note>
    </ligand>
</feature>
<name>A0A919UC63_9ACTN</name>
<dbReference type="GO" id="GO:0003824">
    <property type="term" value="F:catalytic activity"/>
    <property type="evidence" value="ECO:0007669"/>
    <property type="project" value="InterPro"/>
</dbReference>
<sequence>MTRQVWTEARLFEPQPDGRLLCTVCPHACRLDDGETGLCRVRMRSGDAMRTATFATSVVHAGPIERKPFYHYRPGAQTLTLAAPGCSFMCSYCINFRISQFGRPSGSAWDAVPVDPQAVVARAADAGAVVALSYTEPSLAVELTLALADAGRHAGVPVVWKSNGFLTDAALDAVVPVLAAVNVDVKAADDTSHRALTGGALQPVLHAIRRLADAGVWVEVSTPLLPGVNDAPDDLRRIAESVAAVGESVPWHLLRFTPTFRMRREVPTAPDRLAEAAAIGRQAGLRHVYVERALGPAGRDTACPGCGDTVVRRELWGPVHSTLIDGSCPDCRTVLPGRW</sequence>
<dbReference type="SFLD" id="SFLDG01101">
    <property type="entry name" value="Uncharacterised_Radical_SAM_Su"/>
    <property type="match status" value="1"/>
</dbReference>
<evidence type="ECO:0000256" key="3">
    <source>
        <dbReference type="ARBA" id="ARBA00022723"/>
    </source>
</evidence>
<organism evidence="8 9">
    <name type="scientific">Dactylosporangium siamense</name>
    <dbReference type="NCBI Taxonomy" id="685454"/>
    <lineage>
        <taxon>Bacteria</taxon>
        <taxon>Bacillati</taxon>
        <taxon>Actinomycetota</taxon>
        <taxon>Actinomycetes</taxon>
        <taxon>Micromonosporales</taxon>
        <taxon>Micromonosporaceae</taxon>
        <taxon>Dactylosporangium</taxon>
    </lineage>
</organism>
<dbReference type="InterPro" id="IPR027596">
    <property type="entry name" value="AmmeMemoSam_rS"/>
</dbReference>
<comment type="caution">
    <text evidence="8">The sequence shown here is derived from an EMBL/GenBank/DDBJ whole genome shotgun (WGS) entry which is preliminary data.</text>
</comment>
<reference evidence="8" key="1">
    <citation type="submission" date="2021-01" db="EMBL/GenBank/DDBJ databases">
        <title>Whole genome shotgun sequence of Dactylosporangium siamense NBRC 106093.</title>
        <authorList>
            <person name="Komaki H."/>
            <person name="Tamura T."/>
        </authorList>
    </citation>
    <scope>NUCLEOTIDE SEQUENCE</scope>
    <source>
        <strain evidence="8">NBRC 106093</strain>
    </source>
</reference>
<dbReference type="SUPFAM" id="SSF102114">
    <property type="entry name" value="Radical SAM enzymes"/>
    <property type="match status" value="1"/>
</dbReference>
<gene>
    <name evidence="8" type="ORF">Dsi01nite_080480</name>
</gene>
<dbReference type="InterPro" id="IPR034457">
    <property type="entry name" value="Organic_radical-activating"/>
</dbReference>
<dbReference type="AlphaFoldDB" id="A0A919UC63"/>
<dbReference type="PANTHER" id="PTHR30352">
    <property type="entry name" value="PYRUVATE FORMATE-LYASE-ACTIVATING ENZYME"/>
    <property type="match status" value="1"/>
</dbReference>
<dbReference type="Pfam" id="PF04055">
    <property type="entry name" value="Radical_SAM"/>
    <property type="match status" value="1"/>
</dbReference>
<protein>
    <submittedName>
        <fullName evidence="8">AmmeMemoRadiSam system radical SAM enzyme</fullName>
    </submittedName>
</protein>
<accession>A0A919UC63</accession>
<evidence type="ECO:0000256" key="1">
    <source>
        <dbReference type="ARBA" id="ARBA00022485"/>
    </source>
</evidence>
<dbReference type="RefSeq" id="WP_203851660.1">
    <property type="nucleotide sequence ID" value="NZ_BAAAVW010000029.1"/>
</dbReference>
<dbReference type="Proteomes" id="UP000660611">
    <property type="component" value="Unassembled WGS sequence"/>
</dbReference>
<comment type="cofactor">
    <cofactor evidence="6">
        <name>[4Fe-4S] cluster</name>
        <dbReference type="ChEBI" id="CHEBI:49883"/>
    </cofactor>
    <text evidence="6">Binds 1 [4Fe-4S] cluster. The cluster is coordinated with 3 cysteines and an exchangeable S-adenosyl-L-methionine.</text>
</comment>
<dbReference type="PANTHER" id="PTHR30352:SF5">
    <property type="entry name" value="PYRUVATE FORMATE-LYASE 1-ACTIVATING ENZYME"/>
    <property type="match status" value="1"/>
</dbReference>
<keyword evidence="5 6" id="KW-0411">Iron-sulfur</keyword>
<dbReference type="SFLD" id="SFLDS00029">
    <property type="entry name" value="Radical_SAM"/>
    <property type="match status" value="1"/>
</dbReference>
<dbReference type="GO" id="GO:0051539">
    <property type="term" value="F:4 iron, 4 sulfur cluster binding"/>
    <property type="evidence" value="ECO:0007669"/>
    <property type="project" value="UniProtKB-KW"/>
</dbReference>
<dbReference type="CDD" id="cd01335">
    <property type="entry name" value="Radical_SAM"/>
    <property type="match status" value="1"/>
</dbReference>
<dbReference type="InterPro" id="IPR016431">
    <property type="entry name" value="Pyrv-formate_lyase-activ_prd"/>
</dbReference>
<dbReference type="NCBIfam" id="TIGR04337">
    <property type="entry name" value="AmmeMemoSam_rS"/>
    <property type="match status" value="1"/>
</dbReference>
<dbReference type="InterPro" id="IPR006638">
    <property type="entry name" value="Elp3/MiaA/NifB-like_rSAM"/>
</dbReference>
<dbReference type="PIRSF" id="PIRSF004869">
    <property type="entry name" value="PflX_prd"/>
    <property type="match status" value="1"/>
</dbReference>
<keyword evidence="1" id="KW-0004">4Fe-4S</keyword>